<reference evidence="3" key="1">
    <citation type="submission" date="2017-09" db="EMBL/GenBank/DDBJ databases">
        <title>Depth-based differentiation of microbial function through sediment-hosted aquifers and enrichment of novel symbionts in the deep terrestrial subsurface.</title>
        <authorList>
            <person name="Probst A.J."/>
            <person name="Ladd B."/>
            <person name="Jarett J.K."/>
            <person name="Geller-Mcgrath D.E."/>
            <person name="Sieber C.M.K."/>
            <person name="Emerson J.B."/>
            <person name="Anantharaman K."/>
            <person name="Thomas B.C."/>
            <person name="Malmstrom R."/>
            <person name="Stieglmeier M."/>
            <person name="Klingl A."/>
            <person name="Woyke T."/>
            <person name="Ryan C.M."/>
            <person name="Banfield J.F."/>
        </authorList>
    </citation>
    <scope>NUCLEOTIDE SEQUENCE [LARGE SCALE GENOMIC DNA]</scope>
</reference>
<evidence type="ECO:0008006" key="4">
    <source>
        <dbReference type="Google" id="ProtNLM"/>
    </source>
</evidence>
<dbReference type="PANTHER" id="PTHR34387:SF2">
    <property type="entry name" value="SLR1258 PROTEIN"/>
    <property type="match status" value="1"/>
</dbReference>
<name>A0A2M7EC60_9BACT</name>
<dbReference type="InterPro" id="IPR052022">
    <property type="entry name" value="26kDa_periplasmic_antigen"/>
</dbReference>
<comment type="caution">
    <text evidence="2">The sequence shown here is derived from an EMBL/GenBank/DDBJ whole genome shotgun (WGS) entry which is preliminary data.</text>
</comment>
<dbReference type="EMBL" id="PETJ01000004">
    <property type="protein sequence ID" value="PIV65330.1"/>
    <property type="molecule type" value="Genomic_DNA"/>
</dbReference>
<evidence type="ECO:0000313" key="2">
    <source>
        <dbReference type="EMBL" id="PIV65330.1"/>
    </source>
</evidence>
<keyword evidence="1" id="KW-1133">Transmembrane helix</keyword>
<protein>
    <recommendedName>
        <fullName evidence="4">SIMPL domain-containing protein</fullName>
    </recommendedName>
</protein>
<proteinExistence type="predicted"/>
<organism evidence="2 3">
    <name type="scientific">Candidatus Nealsonbacteria bacterium CG01_land_8_20_14_3_00_12</name>
    <dbReference type="NCBI Taxonomy" id="1974697"/>
    <lineage>
        <taxon>Bacteria</taxon>
        <taxon>Candidatus Nealsoniibacteriota</taxon>
    </lineage>
</organism>
<dbReference type="GO" id="GO:0006974">
    <property type="term" value="P:DNA damage response"/>
    <property type="evidence" value="ECO:0007669"/>
    <property type="project" value="TreeGrafter"/>
</dbReference>
<dbReference type="AlphaFoldDB" id="A0A2M7EC60"/>
<evidence type="ECO:0000256" key="1">
    <source>
        <dbReference type="SAM" id="Phobius"/>
    </source>
</evidence>
<keyword evidence="1" id="KW-0472">Membrane</keyword>
<keyword evidence="1" id="KW-0812">Transmembrane</keyword>
<dbReference type="Gene3D" id="3.30.110.170">
    <property type="entry name" value="Protein of unknown function (DUF541), domain 1"/>
    <property type="match status" value="1"/>
</dbReference>
<feature type="transmembrane region" description="Helical" evidence="1">
    <location>
        <begin position="12"/>
        <end position="34"/>
    </location>
</feature>
<evidence type="ECO:0000313" key="3">
    <source>
        <dbReference type="Proteomes" id="UP000230766"/>
    </source>
</evidence>
<dbReference type="Proteomes" id="UP000230766">
    <property type="component" value="Unassembled WGS sequence"/>
</dbReference>
<dbReference type="Pfam" id="PF04402">
    <property type="entry name" value="SIMPL"/>
    <property type="match status" value="1"/>
</dbReference>
<accession>A0A2M7EC60</accession>
<gene>
    <name evidence="2" type="ORF">COS09_00085</name>
</gene>
<dbReference type="InterPro" id="IPR007497">
    <property type="entry name" value="SIMPL/DUF541"/>
</dbReference>
<sequence length="258" mass="28624">METQECKEKYKCLFAGILVILSIFLIALIISTGVDIRNKIIETKNTISVSETGEIYAKPDLALTTFSVITEAKTVAQAVSENTKKMNAVIDFVKGRGVEEKDLKTTSFNIYPRYEYQKVETEIYPYPPGKRVLVGYEVTQSLEVKIRDMEKIGDIIEGATEAGANQVGDLQFTIDKEDELKKEAREQAIEKAKTKAKELASQLGVKLVRIINFSESSVVPIPTPYFLEKAAGGGAEAPQIETGENKIEVTVTITYEIK</sequence>
<dbReference type="Gene3D" id="3.30.70.2970">
    <property type="entry name" value="Protein of unknown function (DUF541), domain 2"/>
    <property type="match status" value="1"/>
</dbReference>
<dbReference type="PANTHER" id="PTHR34387">
    <property type="entry name" value="SLR1258 PROTEIN"/>
    <property type="match status" value="1"/>
</dbReference>